<dbReference type="InterPro" id="IPR010255">
    <property type="entry name" value="Haem_peroxidase_sf"/>
</dbReference>
<dbReference type="Gene3D" id="1.10.420.10">
    <property type="entry name" value="Peroxidase, domain 2"/>
    <property type="match status" value="1"/>
</dbReference>
<evidence type="ECO:0000313" key="12">
    <source>
        <dbReference type="EMBL" id="CAI0549203.1"/>
    </source>
</evidence>
<dbReference type="EC" id="1.11.1.7" evidence="3"/>
<dbReference type="InterPro" id="IPR002016">
    <property type="entry name" value="Haem_peroxidase"/>
</dbReference>
<keyword evidence="7" id="KW-0560">Oxidoreductase</keyword>
<accession>A0AAV0QVD5</accession>
<dbReference type="GO" id="GO:0006979">
    <property type="term" value="P:response to oxidative stress"/>
    <property type="evidence" value="ECO:0007669"/>
    <property type="project" value="InterPro"/>
</dbReference>
<organism evidence="12 13">
    <name type="scientific">Linum tenue</name>
    <dbReference type="NCBI Taxonomy" id="586396"/>
    <lineage>
        <taxon>Eukaryota</taxon>
        <taxon>Viridiplantae</taxon>
        <taxon>Streptophyta</taxon>
        <taxon>Embryophyta</taxon>
        <taxon>Tracheophyta</taxon>
        <taxon>Spermatophyta</taxon>
        <taxon>Magnoliopsida</taxon>
        <taxon>eudicotyledons</taxon>
        <taxon>Gunneridae</taxon>
        <taxon>Pentapetalae</taxon>
        <taxon>rosids</taxon>
        <taxon>fabids</taxon>
        <taxon>Malpighiales</taxon>
        <taxon>Linaceae</taxon>
        <taxon>Linum</taxon>
    </lineage>
</organism>
<comment type="catalytic activity">
    <reaction evidence="1">
        <text>2 a phenolic donor + H2O2 = 2 a phenolic radical donor + 2 H2O</text>
        <dbReference type="Rhea" id="RHEA:56136"/>
        <dbReference type="ChEBI" id="CHEBI:15377"/>
        <dbReference type="ChEBI" id="CHEBI:16240"/>
        <dbReference type="ChEBI" id="CHEBI:139520"/>
        <dbReference type="ChEBI" id="CHEBI:139521"/>
        <dbReference type="EC" id="1.11.1.7"/>
    </reaction>
</comment>
<keyword evidence="8" id="KW-0408">Iron</keyword>
<keyword evidence="4" id="KW-0575">Peroxidase</keyword>
<evidence type="ECO:0000256" key="6">
    <source>
        <dbReference type="ARBA" id="ARBA00022723"/>
    </source>
</evidence>
<protein>
    <recommendedName>
        <fullName evidence="3">peroxidase</fullName>
        <ecNumber evidence="3">1.11.1.7</ecNumber>
    </recommendedName>
</protein>
<feature type="domain" description="Plant heme peroxidase family profile" evidence="11">
    <location>
        <begin position="6"/>
        <end position="83"/>
    </location>
</feature>
<dbReference type="InterPro" id="IPR000823">
    <property type="entry name" value="Peroxidase_pln"/>
</dbReference>
<dbReference type="EMBL" id="CAMGYJ010000010">
    <property type="protein sequence ID" value="CAI0549203.1"/>
    <property type="molecule type" value="Genomic_DNA"/>
</dbReference>
<dbReference type="PANTHER" id="PTHR31388:SF115">
    <property type="entry name" value="PEROXIDASE 5"/>
    <property type="match status" value="1"/>
</dbReference>
<evidence type="ECO:0000256" key="4">
    <source>
        <dbReference type="ARBA" id="ARBA00022559"/>
    </source>
</evidence>
<evidence type="ECO:0000259" key="11">
    <source>
        <dbReference type="PROSITE" id="PS50873"/>
    </source>
</evidence>
<evidence type="ECO:0000256" key="1">
    <source>
        <dbReference type="ARBA" id="ARBA00000189"/>
    </source>
</evidence>
<dbReference type="AlphaFoldDB" id="A0AAV0QVD5"/>
<proteinExistence type="inferred from homology"/>
<evidence type="ECO:0000256" key="2">
    <source>
        <dbReference type="ARBA" id="ARBA00001970"/>
    </source>
</evidence>
<evidence type="ECO:0000256" key="3">
    <source>
        <dbReference type="ARBA" id="ARBA00012313"/>
    </source>
</evidence>
<evidence type="ECO:0000256" key="8">
    <source>
        <dbReference type="ARBA" id="ARBA00023004"/>
    </source>
</evidence>
<comment type="caution">
    <text evidence="12">The sequence shown here is derived from an EMBL/GenBank/DDBJ whole genome shotgun (WGS) entry which is preliminary data.</text>
</comment>
<dbReference type="PROSITE" id="PS50873">
    <property type="entry name" value="PEROXIDASE_4"/>
    <property type="match status" value="1"/>
</dbReference>
<keyword evidence="5" id="KW-0349">Heme</keyword>
<dbReference type="GO" id="GO:0140825">
    <property type="term" value="F:lactoperoxidase activity"/>
    <property type="evidence" value="ECO:0007669"/>
    <property type="project" value="UniProtKB-EC"/>
</dbReference>
<evidence type="ECO:0000256" key="7">
    <source>
        <dbReference type="ARBA" id="ARBA00023002"/>
    </source>
</evidence>
<dbReference type="Gene3D" id="1.10.520.10">
    <property type="match status" value="1"/>
</dbReference>
<dbReference type="GO" id="GO:0046872">
    <property type="term" value="F:metal ion binding"/>
    <property type="evidence" value="ECO:0007669"/>
    <property type="project" value="UniProtKB-KW"/>
</dbReference>
<gene>
    <name evidence="12" type="ORF">LITE_LOCUS45053</name>
</gene>
<dbReference type="PRINTS" id="PR00461">
    <property type="entry name" value="PLPEROXIDASE"/>
</dbReference>
<keyword evidence="6 9" id="KW-0479">Metal-binding</keyword>
<sequence>MHSVHSPNSFDNNYFRNLVQREGLLETDQVLFSGGSTDSIVTEYSRSPSRFSADFTTARIKVGDIQPLTGSAGQIRRICGAVNN</sequence>
<dbReference type="SUPFAM" id="SSF48113">
    <property type="entry name" value="Heme-dependent peroxidases"/>
    <property type="match status" value="1"/>
</dbReference>
<dbReference type="GO" id="GO:0020037">
    <property type="term" value="F:heme binding"/>
    <property type="evidence" value="ECO:0007669"/>
    <property type="project" value="InterPro"/>
</dbReference>
<keyword evidence="9" id="KW-0106">Calcium</keyword>
<dbReference type="PANTHER" id="PTHR31388">
    <property type="entry name" value="PEROXIDASE 72-RELATED"/>
    <property type="match status" value="1"/>
</dbReference>
<reference evidence="12" key="1">
    <citation type="submission" date="2022-08" db="EMBL/GenBank/DDBJ databases">
        <authorList>
            <person name="Gutierrez-Valencia J."/>
        </authorList>
    </citation>
    <scope>NUCLEOTIDE SEQUENCE</scope>
</reference>
<evidence type="ECO:0000256" key="5">
    <source>
        <dbReference type="ARBA" id="ARBA00022617"/>
    </source>
</evidence>
<comment type="cofactor">
    <cofactor evidence="2">
        <name>heme b</name>
        <dbReference type="ChEBI" id="CHEBI:60344"/>
    </cofactor>
</comment>
<evidence type="ECO:0000256" key="9">
    <source>
        <dbReference type="PIRSR" id="PIRSR600823-3"/>
    </source>
</evidence>
<feature type="binding site" evidence="9">
    <location>
        <position position="11"/>
    </location>
    <ligand>
        <name>Ca(2+)</name>
        <dbReference type="ChEBI" id="CHEBI:29108"/>
        <label>2</label>
    </ligand>
</feature>
<evidence type="ECO:0000256" key="10">
    <source>
        <dbReference type="RuleBase" id="RU004241"/>
    </source>
</evidence>
<dbReference type="Pfam" id="PF00141">
    <property type="entry name" value="peroxidase"/>
    <property type="match status" value="1"/>
</dbReference>
<evidence type="ECO:0000313" key="13">
    <source>
        <dbReference type="Proteomes" id="UP001154282"/>
    </source>
</evidence>
<comment type="cofactor">
    <cofactor evidence="9">
        <name>Ca(2+)</name>
        <dbReference type="ChEBI" id="CHEBI:29108"/>
    </cofactor>
    <text evidence="9">Binds 2 calcium ions per subunit.</text>
</comment>
<name>A0AAV0QVD5_9ROSI</name>
<comment type="similarity">
    <text evidence="10">Belongs to the peroxidase family.</text>
</comment>
<dbReference type="Proteomes" id="UP001154282">
    <property type="component" value="Unassembled WGS sequence"/>
</dbReference>
<keyword evidence="13" id="KW-1185">Reference proteome</keyword>